<name>I3WBW2_THESW</name>
<dbReference type="Proteomes" id="UP000006178">
    <property type="component" value="Plasmid pMU3262"/>
</dbReference>
<keyword evidence="2" id="KW-0614">Plasmid</keyword>
<dbReference type="BioCyc" id="TSAC1094508:GLMA-2812-MONOMER"/>
<sequence>MQTVVRILIIAFFASLLFTMNDLIKQIYQPQQQVITTTIQQYPLPK</sequence>
<dbReference type="AlphaFoldDB" id="I3WBW2"/>
<feature type="transmembrane region" description="Helical" evidence="1">
    <location>
        <begin position="6"/>
        <end position="24"/>
    </location>
</feature>
<dbReference type="EMBL" id="CP003185">
    <property type="protein sequence ID" value="AFK94313.1"/>
    <property type="molecule type" value="Genomic_DNA"/>
</dbReference>
<organism evidence="2 3">
    <name type="scientific">Thermoanaerobacterium saccharolyticum (strain DSM 8691 / JW/SL-YS485)</name>
    <dbReference type="NCBI Taxonomy" id="1094508"/>
    <lineage>
        <taxon>Bacteria</taxon>
        <taxon>Bacillati</taxon>
        <taxon>Bacillota</taxon>
        <taxon>Clostridia</taxon>
        <taxon>Thermoanaerobacterales</taxon>
        <taxon>Thermoanaerobacteraceae</taxon>
        <taxon>Thermoanaerobacterium</taxon>
    </lineage>
</organism>
<evidence type="ECO:0000313" key="3">
    <source>
        <dbReference type="Proteomes" id="UP000006178"/>
    </source>
</evidence>
<protein>
    <submittedName>
        <fullName evidence="2">Uncharacterized protein</fullName>
    </submittedName>
</protein>
<reference evidence="2 3" key="1">
    <citation type="journal article" date="2014" name="Appl. Environ. Microbiol.">
        <title>Profile of Secreted Hydrolases, Associated Proteins, and SlpA in Thermoanaerobacterium saccharolyticum during the Degradation of Hemicellulose.</title>
        <authorList>
            <person name="Currie D.H."/>
            <person name="Guss A.M."/>
            <person name="Herring C.D."/>
            <person name="Giannone R.J."/>
            <person name="Johnson C.M."/>
            <person name="Lankford P.K."/>
            <person name="Brown S.D."/>
            <person name="Hettich R.L."/>
            <person name="Lynd L.R."/>
        </authorList>
    </citation>
    <scope>NUCLEOTIDE SEQUENCE [LARGE SCALE GENOMIC DNA]</scope>
    <source>
        <strain evidence="3">DSM 8691 / JW/SL-YS485</strain>
    </source>
</reference>
<keyword evidence="3" id="KW-1185">Reference proteome</keyword>
<proteinExistence type="predicted"/>
<keyword evidence="1" id="KW-1133">Transmembrane helix</keyword>
<dbReference type="KEGG" id="tsh:Tsac_2766"/>
<evidence type="ECO:0000313" key="2">
    <source>
        <dbReference type="EMBL" id="AFK94313.1"/>
    </source>
</evidence>
<evidence type="ECO:0000256" key="1">
    <source>
        <dbReference type="SAM" id="Phobius"/>
    </source>
</evidence>
<keyword evidence="1" id="KW-0472">Membrane</keyword>
<gene>
    <name evidence="2" type="ordered locus">Tsac_2766</name>
</gene>
<accession>I3WBW2</accession>
<geneLocation type="plasmid" evidence="2 3">
    <name>pMU3262</name>
</geneLocation>
<keyword evidence="1" id="KW-0812">Transmembrane</keyword>